<evidence type="ECO:0000313" key="3">
    <source>
        <dbReference type="Proteomes" id="UP000240010"/>
    </source>
</evidence>
<feature type="transmembrane region" description="Helical" evidence="1">
    <location>
        <begin position="6"/>
        <end position="25"/>
    </location>
</feature>
<proteinExistence type="predicted"/>
<evidence type="ECO:0000313" key="2">
    <source>
        <dbReference type="EMBL" id="PPK77639.1"/>
    </source>
</evidence>
<name>A0A2S6HJI9_9GAMM</name>
<keyword evidence="1" id="KW-0812">Transmembrane</keyword>
<reference evidence="2 3" key="1">
    <citation type="submission" date="2018-02" db="EMBL/GenBank/DDBJ databases">
        <title>Subsurface microbial communities from deep shales in Ohio and West Virginia, USA.</title>
        <authorList>
            <person name="Wrighton K."/>
        </authorList>
    </citation>
    <scope>NUCLEOTIDE SEQUENCE [LARGE SCALE GENOMIC DNA]</scope>
    <source>
        <strain evidence="2 3">OWC-DMM</strain>
    </source>
</reference>
<dbReference type="PANTHER" id="PTHR42911">
    <property type="entry name" value="MODULATOR OF FTSH PROTEASE HFLC"/>
    <property type="match status" value="1"/>
</dbReference>
<evidence type="ECO:0000256" key="1">
    <source>
        <dbReference type="SAM" id="Phobius"/>
    </source>
</evidence>
<keyword evidence="1" id="KW-1133">Transmembrane helix</keyword>
<dbReference type="RefSeq" id="WP_258075896.1">
    <property type="nucleotide sequence ID" value="NZ_PTIZ01000001.1"/>
</dbReference>
<comment type="caution">
    <text evidence="2">The sequence shown here is derived from an EMBL/GenBank/DDBJ whole genome shotgun (WGS) entry which is preliminary data.</text>
</comment>
<dbReference type="PANTHER" id="PTHR42911:SF1">
    <property type="entry name" value="MODULATOR OF FTSH PROTEASE HFLC"/>
    <property type="match status" value="1"/>
</dbReference>
<organism evidence="2 3">
    <name type="scientific">Methylobacter tundripaludum</name>
    <dbReference type="NCBI Taxonomy" id="173365"/>
    <lineage>
        <taxon>Bacteria</taxon>
        <taxon>Pseudomonadati</taxon>
        <taxon>Pseudomonadota</taxon>
        <taxon>Gammaproteobacteria</taxon>
        <taxon>Methylococcales</taxon>
        <taxon>Methylococcaceae</taxon>
        <taxon>Methylobacter</taxon>
    </lineage>
</organism>
<protein>
    <recommendedName>
        <fullName evidence="4">SPFH domain/Band 7 family protein</fullName>
    </recommendedName>
</protein>
<evidence type="ECO:0008006" key="4">
    <source>
        <dbReference type="Google" id="ProtNLM"/>
    </source>
</evidence>
<keyword evidence="1" id="KW-0472">Membrane</keyword>
<dbReference type="Proteomes" id="UP000240010">
    <property type="component" value="Unassembled WGS sequence"/>
</dbReference>
<sequence length="66" mass="7477">MSRSHILLPASFSLLILAYLSVFYVQEHEKAILFRLGEMVVSDFKPGLHVMTPIINNVSTFDARVL</sequence>
<dbReference type="EMBL" id="PTIZ01000001">
    <property type="protein sequence ID" value="PPK77639.1"/>
    <property type="molecule type" value="Genomic_DNA"/>
</dbReference>
<accession>A0A2S6HJI9</accession>
<dbReference type="AlphaFoldDB" id="A0A2S6HJI9"/>
<gene>
    <name evidence="2" type="ORF">B0F87_10117</name>
</gene>